<evidence type="ECO:0000256" key="3">
    <source>
        <dbReference type="ARBA" id="ARBA00022840"/>
    </source>
</evidence>
<evidence type="ECO:0000313" key="5">
    <source>
        <dbReference type="EMBL" id="EFP97511.1"/>
    </source>
</evidence>
<proteinExistence type="predicted"/>
<dbReference type="InterPro" id="IPR029000">
    <property type="entry name" value="Cyclophilin-like_dom_sf"/>
</dbReference>
<dbReference type="Pfam" id="PF02682">
    <property type="entry name" value="CT_C_D"/>
    <property type="match status" value="1"/>
</dbReference>
<dbReference type="Gene3D" id="2.40.100.10">
    <property type="entry name" value="Cyclophilin-like"/>
    <property type="match status" value="1"/>
</dbReference>
<dbReference type="SMART" id="SM00796">
    <property type="entry name" value="AHS1"/>
    <property type="match status" value="1"/>
</dbReference>
<gene>
    <name evidence="5" type="ORF">VIBC2010_00145</name>
</gene>
<dbReference type="SUPFAM" id="SSF50891">
    <property type="entry name" value="Cyclophilin-like"/>
    <property type="match status" value="1"/>
</dbReference>
<dbReference type="RefSeq" id="WP_009600447.1">
    <property type="nucleotide sequence ID" value="NZ_AEIU01000057.1"/>
</dbReference>
<dbReference type="GO" id="GO:0016787">
    <property type="term" value="F:hydrolase activity"/>
    <property type="evidence" value="ECO:0007669"/>
    <property type="project" value="UniProtKB-KW"/>
</dbReference>
<dbReference type="Proteomes" id="UP000002943">
    <property type="component" value="Unassembled WGS sequence"/>
</dbReference>
<evidence type="ECO:0000259" key="4">
    <source>
        <dbReference type="SMART" id="SM00796"/>
    </source>
</evidence>
<dbReference type="NCBIfam" id="TIGR00370">
    <property type="entry name" value="5-oxoprolinase subunit PxpB"/>
    <property type="match status" value="1"/>
</dbReference>
<sequence length="228" mass="25195">MKIEPVNETSCIIYFGESINDENADTIRCAIPLIKESLADILVDIIPSYTSILVIYDFRKVKQRACITRLTDCLTLLSQHSGINHSNRVIDIPTYYGDEVALDMAYICKSKGLSVEQVIELHCQKAYNVYAIGFSPGFAYLGSVDDKIKISRKPTPRLSVPMGSVGIADDQTAVYPSSTPGGWQIIGRTPIKMMDFQSESLTKVSVGDKVRFNSISKQQYLELGGILG</sequence>
<accession>E3BHI0</accession>
<dbReference type="InterPro" id="IPR003833">
    <property type="entry name" value="CT_C_D"/>
</dbReference>
<dbReference type="Gene3D" id="3.30.1360.40">
    <property type="match status" value="1"/>
</dbReference>
<dbReference type="PANTHER" id="PTHR34698">
    <property type="entry name" value="5-OXOPROLINASE SUBUNIT B"/>
    <property type="match status" value="1"/>
</dbReference>
<organism evidence="5 6">
    <name type="scientific">Vibrio caribbeanicus ATCC BAA-2122</name>
    <dbReference type="NCBI Taxonomy" id="796620"/>
    <lineage>
        <taxon>Bacteria</taxon>
        <taxon>Pseudomonadati</taxon>
        <taxon>Pseudomonadota</taxon>
        <taxon>Gammaproteobacteria</taxon>
        <taxon>Vibrionales</taxon>
        <taxon>Vibrionaceae</taxon>
        <taxon>Vibrio</taxon>
    </lineage>
</organism>
<dbReference type="AlphaFoldDB" id="E3BHI0"/>
<keyword evidence="2 5" id="KW-0378">Hydrolase</keyword>
<dbReference type="EMBL" id="AEIU01000057">
    <property type="protein sequence ID" value="EFP97511.1"/>
    <property type="molecule type" value="Genomic_DNA"/>
</dbReference>
<protein>
    <submittedName>
        <fullName evidence="5">Putative allophanate hydrolase subunit 1</fullName>
    </submittedName>
</protein>
<dbReference type="SUPFAM" id="SSF160467">
    <property type="entry name" value="PH0987 N-terminal domain-like"/>
    <property type="match status" value="1"/>
</dbReference>
<evidence type="ECO:0000256" key="1">
    <source>
        <dbReference type="ARBA" id="ARBA00022741"/>
    </source>
</evidence>
<comment type="caution">
    <text evidence="5">The sequence shown here is derived from an EMBL/GenBank/DDBJ whole genome shotgun (WGS) entry which is preliminary data.</text>
</comment>
<evidence type="ECO:0000313" key="6">
    <source>
        <dbReference type="Proteomes" id="UP000002943"/>
    </source>
</evidence>
<reference evidence="5 6" key="1">
    <citation type="journal article" date="2012" name="Int. J. Syst. Evol. Microbiol.">
        <title>Vibrio caribbeanicus sp. nov., isolated from the marine sponge Scleritoderma cyanea.</title>
        <authorList>
            <person name="Hoffmann M."/>
            <person name="Monday S.R."/>
            <person name="Allard M.W."/>
            <person name="Strain E.A."/>
            <person name="Whittaker P."/>
            <person name="Naum M."/>
            <person name="McCarthy P.J."/>
            <person name="Lopez J.V."/>
            <person name="Fischer M."/>
            <person name="Brown E.W."/>
        </authorList>
    </citation>
    <scope>NUCLEOTIDE SEQUENCE [LARGE SCALE GENOMIC DNA]</scope>
    <source>
        <strain evidence="5 6">ATCC BAA-2122</strain>
    </source>
</reference>
<feature type="domain" description="Carboxyltransferase" evidence="4">
    <location>
        <begin position="1"/>
        <end position="204"/>
    </location>
</feature>
<evidence type="ECO:0000256" key="2">
    <source>
        <dbReference type="ARBA" id="ARBA00022801"/>
    </source>
</evidence>
<keyword evidence="3" id="KW-0067">ATP-binding</keyword>
<keyword evidence="1" id="KW-0547">Nucleotide-binding</keyword>
<keyword evidence="6" id="KW-1185">Reference proteome</keyword>
<dbReference type="InterPro" id="IPR010016">
    <property type="entry name" value="PxpB"/>
</dbReference>
<dbReference type="eggNOG" id="COG2049">
    <property type="taxonomic scope" value="Bacteria"/>
</dbReference>
<name>E3BHI0_9VIBR</name>
<dbReference type="OrthoDB" id="9778567at2"/>
<dbReference type="GO" id="GO:0005524">
    <property type="term" value="F:ATP binding"/>
    <property type="evidence" value="ECO:0007669"/>
    <property type="project" value="UniProtKB-KW"/>
</dbReference>
<dbReference type="PANTHER" id="PTHR34698:SF2">
    <property type="entry name" value="5-OXOPROLINASE SUBUNIT B"/>
    <property type="match status" value="1"/>
</dbReference>
<dbReference type="STRING" id="796620.VIBC2010_00145"/>